<comment type="subunit">
    <text evidence="8">Homodimer. Component of the ER-mitochondria encounter structure (ERMES) or MDM complex, composed of MMM1, MDM10, MDM12 and MDM34. A MMM1 homodimer associates with one molecule of MDM12 on each side in a pairwise head-to-tail manner, and the SMP-LTD domains of MMM1 and MDM12 generate a continuous hydrophobic tunnel for phospholipid trafficking.</text>
</comment>
<dbReference type="PANTHER" id="PTHR13466">
    <property type="entry name" value="TEX2 PROTEIN-RELATED"/>
    <property type="match status" value="1"/>
</dbReference>
<feature type="transmembrane region" description="Helical" evidence="9">
    <location>
        <begin position="119"/>
        <end position="138"/>
    </location>
</feature>
<dbReference type="STRING" id="1344418.A0A1D2VM74"/>
<reference evidence="12" key="1">
    <citation type="submission" date="2016-05" db="EMBL/GenBank/DDBJ databases">
        <title>Comparative genomics of biotechnologically important yeasts.</title>
        <authorList>
            <consortium name="DOE Joint Genome Institute"/>
            <person name="Riley R."/>
            <person name="Haridas S."/>
            <person name="Wolfe K.H."/>
            <person name="Lopes M.R."/>
            <person name="Hittinger C.T."/>
            <person name="Goker M."/>
            <person name="Salamov A."/>
            <person name="Wisecaver J."/>
            <person name="Long T.M."/>
            <person name="Aerts A.L."/>
            <person name="Barry K."/>
            <person name="Choi C."/>
            <person name="Clum A."/>
            <person name="Coughlan A.Y."/>
            <person name="Deshpande S."/>
            <person name="Douglass A.P."/>
            <person name="Hanson S.J."/>
            <person name="Klenk H.-P."/>
            <person name="Labutti K."/>
            <person name="Lapidus A."/>
            <person name="Lindquist E."/>
            <person name="Lipzen A."/>
            <person name="Meier-Kolthoff J.P."/>
            <person name="Ohm R.A."/>
            <person name="Otillar R.P."/>
            <person name="Pangilinan J."/>
            <person name="Peng Y."/>
            <person name="Rokas A."/>
            <person name="Rosa C.A."/>
            <person name="Scheuner C."/>
            <person name="Sibirny A.A."/>
            <person name="Slot J.C."/>
            <person name="Stielow J.B."/>
            <person name="Sun H."/>
            <person name="Kurtzman C.P."/>
            <person name="Blackwell M."/>
            <person name="Grigoriev I.V."/>
            <person name="Jeffries T.W."/>
        </authorList>
    </citation>
    <scope>NUCLEOTIDE SEQUENCE [LARGE SCALE GENOMIC DNA]</scope>
    <source>
        <strain evidence="12">DSM 1968</strain>
    </source>
</reference>
<comment type="subcellular location">
    <subcellularLocation>
        <location evidence="8">Endoplasmic reticulum membrane</location>
        <topology evidence="8">Single-pass type I membrane protein</topology>
    </subcellularLocation>
    <text evidence="8">The ERMES/MDM complex localizes to a few discrete foci (around 10 per single cell), that represent mitochondria-endoplasmic reticulum junctions. These foci are often found next to mtDNA nucleoids.</text>
</comment>
<keyword evidence="7 8" id="KW-0472">Membrane</keyword>
<dbReference type="CDD" id="cd21671">
    <property type="entry name" value="SMP_Mmm1"/>
    <property type="match status" value="1"/>
</dbReference>
<evidence type="ECO:0000256" key="7">
    <source>
        <dbReference type="ARBA" id="ARBA00023136"/>
    </source>
</evidence>
<evidence type="ECO:0000256" key="3">
    <source>
        <dbReference type="ARBA" id="ARBA00022824"/>
    </source>
</evidence>
<dbReference type="InParanoid" id="A0A1D2VM74"/>
<keyword evidence="6" id="KW-0446">Lipid-binding</keyword>
<gene>
    <name evidence="8" type="primary">MMM1</name>
    <name evidence="11" type="ORF">ASCRUDRAFT_137002</name>
</gene>
<dbReference type="InterPro" id="IPR031468">
    <property type="entry name" value="SMP_LBD"/>
</dbReference>
<evidence type="ECO:0000259" key="10">
    <source>
        <dbReference type="PROSITE" id="PS51847"/>
    </source>
</evidence>
<evidence type="ECO:0000256" key="2">
    <source>
        <dbReference type="ARBA" id="ARBA00022692"/>
    </source>
</evidence>
<dbReference type="InterPro" id="IPR019411">
    <property type="entry name" value="MMM1_dom"/>
</dbReference>
<sequence length="442" mass="49935">MVPDTPDTQDAQKIQLNKVVLDDNIDSTSTIGSVGAQTIDNNKDSDHLEETTGLDNIEIAETKTLEQLSLQNNLINKLVEEKLVDLTSNFLNLQNSQFNSQVHLPKTGFNFYSFTQGLLLGQLSVIIVLLLFIKFFIFSDSIPKKNSSQVNERSSINFLSLTNKRKQQQTNEQNSNTLSLKIASILEKTYYDVNSHPTESLDWFNVLVAQIISQFRDEALLSNNLINSFDEILSDKSSSNALPDWLDKIKITEIDIGDDYPIFSNCRILEKPNKNLEAKIDVDLSDTLTLGIETKLLVNKPKFMSAVLPIALSVSIVRFSGCLSVSLISTSDDEFLKLYNQRKSEKDKKDKTEFTGGAALMFFFSQDYRLEFQIKSLIGSRSKLENVPKIGYLIEEKLRGWFIERCVEPRFQLIPLPSLWPSKQNVRVPANSSTPTNTNNPT</sequence>
<evidence type="ECO:0000256" key="8">
    <source>
        <dbReference type="HAMAP-Rule" id="MF_03103"/>
    </source>
</evidence>
<name>A0A1D2VM74_9ASCO</name>
<evidence type="ECO:0000256" key="5">
    <source>
        <dbReference type="ARBA" id="ARBA00023055"/>
    </source>
</evidence>
<evidence type="ECO:0000256" key="4">
    <source>
        <dbReference type="ARBA" id="ARBA00022989"/>
    </source>
</evidence>
<dbReference type="EMBL" id="KV454477">
    <property type="protein sequence ID" value="ODV62655.1"/>
    <property type="molecule type" value="Genomic_DNA"/>
</dbReference>
<dbReference type="OrthoDB" id="5599157at2759"/>
<accession>A0A1D2VM74</accession>
<dbReference type="GO" id="GO:1990456">
    <property type="term" value="P:mitochondrion-endoplasmic reticulum membrane tethering"/>
    <property type="evidence" value="ECO:0007669"/>
    <property type="project" value="EnsemblFungi"/>
</dbReference>
<organism evidence="11 12">
    <name type="scientific">Ascoidea rubescens DSM 1968</name>
    <dbReference type="NCBI Taxonomy" id="1344418"/>
    <lineage>
        <taxon>Eukaryota</taxon>
        <taxon>Fungi</taxon>
        <taxon>Dikarya</taxon>
        <taxon>Ascomycota</taxon>
        <taxon>Saccharomycotina</taxon>
        <taxon>Saccharomycetes</taxon>
        <taxon>Ascoideaceae</taxon>
        <taxon>Ascoidea</taxon>
    </lineage>
</organism>
<keyword evidence="4 8" id="KW-1133">Transmembrane helix</keyword>
<keyword evidence="1" id="KW-0813">Transport</keyword>
<dbReference type="FunCoup" id="A0A1D2VM74">
    <property type="interactions" value="81"/>
</dbReference>
<evidence type="ECO:0000256" key="9">
    <source>
        <dbReference type="SAM" id="Phobius"/>
    </source>
</evidence>
<keyword evidence="12" id="KW-1185">Reference proteome</keyword>
<dbReference type="GO" id="GO:0015917">
    <property type="term" value="P:aminophospholipid transport"/>
    <property type="evidence" value="ECO:0007669"/>
    <property type="project" value="EnsemblFungi"/>
</dbReference>
<dbReference type="AlphaFoldDB" id="A0A1D2VM74"/>
<dbReference type="RefSeq" id="XP_020048962.1">
    <property type="nucleotide sequence ID" value="XM_020189118.1"/>
</dbReference>
<feature type="domain" description="SMP-LTD" evidence="10">
    <location>
        <begin position="197"/>
        <end position="417"/>
    </location>
</feature>
<keyword evidence="2 8" id="KW-0812">Transmembrane</keyword>
<dbReference type="InterPro" id="IPR027537">
    <property type="entry name" value="Mmm1"/>
</dbReference>
<dbReference type="HAMAP" id="MF_03103">
    <property type="entry name" value="Mmm1"/>
    <property type="match status" value="1"/>
</dbReference>
<dbReference type="GO" id="GO:0045040">
    <property type="term" value="P:protein insertion into mitochondrial outer membrane"/>
    <property type="evidence" value="ECO:0007669"/>
    <property type="project" value="UniProtKB-UniRule"/>
</dbReference>
<dbReference type="GO" id="GO:0008289">
    <property type="term" value="F:lipid binding"/>
    <property type="evidence" value="ECO:0007669"/>
    <property type="project" value="UniProtKB-KW"/>
</dbReference>
<keyword evidence="5" id="KW-0445">Lipid transport</keyword>
<dbReference type="GO" id="GO:0032865">
    <property type="term" value="C:ERMES complex"/>
    <property type="evidence" value="ECO:0007669"/>
    <property type="project" value="UniProtKB-UniRule"/>
</dbReference>
<feature type="topological domain" description="Lumenal" evidence="8">
    <location>
        <begin position="1"/>
        <end position="117"/>
    </location>
</feature>
<evidence type="ECO:0000313" key="11">
    <source>
        <dbReference type="EMBL" id="ODV62655.1"/>
    </source>
</evidence>
<proteinExistence type="inferred from homology"/>
<comment type="function">
    <text evidence="8">Component of the ERMES/MDM complex, which serves as a molecular tether to connect the endoplasmic reticulum (ER) and mitochondria. Components of this complex are involved in the control of mitochondrial shape and protein biogenesis, and function in nonvesicular lipid trafficking between the ER and mitochondria. The MDM12-MMM1 subcomplex functions in the major beta-barrel assembly pathway that is responsible for biogenesis of all outer membrane beta-barrel proteins, and acts in a late step after the SAM complex. The MDM10-MDM12-MMM1 subcomplex further acts in the TOM40-specific pathway after the action of the MDM12-MMM1 complex. Essential for establishing and maintaining the structure of mitochondria and maintenance of mtDNA nucleoids.</text>
</comment>
<dbReference type="Pfam" id="PF10296">
    <property type="entry name" value="MMM1"/>
    <property type="match status" value="1"/>
</dbReference>
<dbReference type="GO" id="GO:0120013">
    <property type="term" value="F:lipid transfer activity"/>
    <property type="evidence" value="ECO:0007669"/>
    <property type="project" value="EnsemblFungi"/>
</dbReference>
<evidence type="ECO:0000313" key="12">
    <source>
        <dbReference type="Proteomes" id="UP000095038"/>
    </source>
</evidence>
<evidence type="ECO:0000256" key="6">
    <source>
        <dbReference type="ARBA" id="ARBA00023121"/>
    </source>
</evidence>
<keyword evidence="3 8" id="KW-0256">Endoplasmic reticulum</keyword>
<dbReference type="GeneID" id="30962754"/>
<dbReference type="PROSITE" id="PS51847">
    <property type="entry name" value="SMP"/>
    <property type="match status" value="1"/>
</dbReference>
<dbReference type="Proteomes" id="UP000095038">
    <property type="component" value="Unassembled WGS sequence"/>
</dbReference>
<evidence type="ECO:0000256" key="1">
    <source>
        <dbReference type="ARBA" id="ARBA00022448"/>
    </source>
</evidence>
<comment type="similarity">
    <text evidence="8">Belongs to the MMM1 family.</text>
</comment>
<protein>
    <recommendedName>
        <fullName evidence="8">Maintenance of mitochondrial morphology protein 1</fullName>
    </recommendedName>
</protein>
<dbReference type="GO" id="GO:0070096">
    <property type="term" value="P:mitochondrial outer membrane translocase complex assembly"/>
    <property type="evidence" value="ECO:0007669"/>
    <property type="project" value="EnsemblFungi"/>
</dbReference>
<feature type="topological domain" description="Cytoplasmic" evidence="8">
    <location>
        <begin position="139"/>
        <end position="442"/>
    </location>
</feature>
<dbReference type="PANTHER" id="PTHR13466:SF0">
    <property type="entry name" value="SMP-LTD DOMAIN-CONTAINING PROTEIN"/>
    <property type="match status" value="1"/>
</dbReference>
<dbReference type="GO" id="GO:0005789">
    <property type="term" value="C:endoplasmic reticulum membrane"/>
    <property type="evidence" value="ECO:0007669"/>
    <property type="project" value="UniProtKB-SubCell"/>
</dbReference>